<protein>
    <submittedName>
        <fullName evidence="8">Transcription factor bHLH78</fullName>
    </submittedName>
</protein>
<sequence length="490" mass="54139">MDNQFFLNPTGISQSLMHFDSNPSIATWHQQFSSAMDVPTQLPDLTHCSSSSHQSPPDCFLNPVPDQSFQFDSALSSMVSSPAASNSNITNESFAIRELIGKLGGNSERRILELNNSTAAAALTPSSSSVAEFSSDPGFAERAARFSCFGSRSFNGRQLTNEFGNYRSHLSIGNEKLSRVSSSPSLKALGSEMKLQEHKNNSSSQEDESSLSNQDKTITNPRKRKAITKAKLKESVVEATPEKESPKKLKTVETKENVKTEEDLKKNDENSAEEKQAKANSKPPEAPKDYIHVRARRGQATDSHSLAERVRREKISERMKLLQDLVPGCNKVTGKALMLDEIINYVQSLQHQVEFLSMKLASVNTTRVDYNVDSLISSKQMYQSGTSLTHPQISPIDSSASSFYGHQNSSLPTTSHCSVDPIDSVLCQNLPTIQLPPLNSFLQNPSQFPNFGEDELQSIVQMGFVQNQTQEISLQSHNFNLGSDQMKIEL</sequence>
<evidence type="ECO:0000256" key="4">
    <source>
        <dbReference type="ARBA" id="ARBA00023242"/>
    </source>
</evidence>
<reference evidence="8" key="2">
    <citation type="submission" date="2025-08" db="UniProtKB">
        <authorList>
            <consortium name="RefSeq"/>
        </authorList>
    </citation>
    <scope>IDENTIFICATION</scope>
    <source>
        <tissue evidence="8">Stem</tissue>
    </source>
</reference>
<organism evidence="7 8">
    <name type="scientific">Cucumis melo</name>
    <name type="common">Muskmelon</name>
    <dbReference type="NCBI Taxonomy" id="3656"/>
    <lineage>
        <taxon>Eukaryota</taxon>
        <taxon>Viridiplantae</taxon>
        <taxon>Streptophyta</taxon>
        <taxon>Embryophyta</taxon>
        <taxon>Tracheophyta</taxon>
        <taxon>Spermatophyta</taxon>
        <taxon>Magnoliopsida</taxon>
        <taxon>eudicotyledons</taxon>
        <taxon>Gunneridae</taxon>
        <taxon>Pentapetalae</taxon>
        <taxon>rosids</taxon>
        <taxon>fabids</taxon>
        <taxon>Cucurbitales</taxon>
        <taxon>Cucurbitaceae</taxon>
        <taxon>Benincaseae</taxon>
        <taxon>Cucumis</taxon>
    </lineage>
</organism>
<dbReference type="InterPro" id="IPR036638">
    <property type="entry name" value="HLH_DNA-bd_sf"/>
</dbReference>
<keyword evidence="7" id="KW-1185">Reference proteome</keyword>
<dbReference type="InterPro" id="IPR011598">
    <property type="entry name" value="bHLH_dom"/>
</dbReference>
<gene>
    <name evidence="8" type="primary">LOC103497607</name>
</gene>
<evidence type="ECO:0000313" key="7">
    <source>
        <dbReference type="Proteomes" id="UP001652600"/>
    </source>
</evidence>
<evidence type="ECO:0000256" key="5">
    <source>
        <dbReference type="SAM" id="MobiDB-lite"/>
    </source>
</evidence>
<dbReference type="PROSITE" id="PS50888">
    <property type="entry name" value="BHLH"/>
    <property type="match status" value="1"/>
</dbReference>
<keyword evidence="2" id="KW-0805">Transcription regulation</keyword>
<evidence type="ECO:0000259" key="6">
    <source>
        <dbReference type="PROSITE" id="PS50888"/>
    </source>
</evidence>
<feature type="domain" description="BHLH" evidence="6">
    <location>
        <begin position="299"/>
        <end position="349"/>
    </location>
</feature>
<evidence type="ECO:0000256" key="3">
    <source>
        <dbReference type="ARBA" id="ARBA00023163"/>
    </source>
</evidence>
<feature type="region of interest" description="Disordered" evidence="5">
    <location>
        <begin position="175"/>
        <end position="288"/>
    </location>
</feature>
<evidence type="ECO:0000256" key="1">
    <source>
        <dbReference type="ARBA" id="ARBA00004123"/>
    </source>
</evidence>
<evidence type="ECO:0000256" key="2">
    <source>
        <dbReference type="ARBA" id="ARBA00023015"/>
    </source>
</evidence>
<dbReference type="Proteomes" id="UP001652600">
    <property type="component" value="Chromosome 1"/>
</dbReference>
<dbReference type="PANTHER" id="PTHR12565:SF444">
    <property type="entry name" value="TRANSCRIPTION FACTOR BHLH62-RELATED"/>
    <property type="match status" value="1"/>
</dbReference>
<feature type="compositionally biased region" description="Basic and acidic residues" evidence="5">
    <location>
        <begin position="231"/>
        <end position="277"/>
    </location>
</feature>
<dbReference type="Pfam" id="PF00010">
    <property type="entry name" value="HLH"/>
    <property type="match status" value="1"/>
</dbReference>
<accession>A0ABM3KI23</accession>
<dbReference type="Gene3D" id="4.10.280.10">
    <property type="entry name" value="Helix-loop-helix DNA-binding domain"/>
    <property type="match status" value="1"/>
</dbReference>
<dbReference type="SUPFAM" id="SSF47459">
    <property type="entry name" value="HLH, helix-loop-helix DNA-binding domain"/>
    <property type="match status" value="1"/>
</dbReference>
<name>A0ABM3KI23_CUCME</name>
<proteinExistence type="predicted"/>
<feature type="compositionally biased region" description="Basic residues" evidence="5">
    <location>
        <begin position="221"/>
        <end position="230"/>
    </location>
</feature>
<evidence type="ECO:0000313" key="8">
    <source>
        <dbReference type="RefSeq" id="XP_050937435.1"/>
    </source>
</evidence>
<dbReference type="SMART" id="SM00353">
    <property type="entry name" value="HLH"/>
    <property type="match status" value="1"/>
</dbReference>
<dbReference type="CDD" id="cd18919">
    <property type="entry name" value="bHLH_AtBPE_like"/>
    <property type="match status" value="1"/>
</dbReference>
<dbReference type="GeneID" id="103497607"/>
<keyword evidence="3" id="KW-0804">Transcription</keyword>
<dbReference type="RefSeq" id="XP_050937435.1">
    <property type="nucleotide sequence ID" value="XM_051081478.1"/>
</dbReference>
<comment type="subcellular location">
    <subcellularLocation>
        <location evidence="1">Nucleus</location>
    </subcellularLocation>
</comment>
<dbReference type="PANTHER" id="PTHR12565">
    <property type="entry name" value="STEROL REGULATORY ELEMENT-BINDING PROTEIN"/>
    <property type="match status" value="1"/>
</dbReference>
<reference evidence="7" key="1">
    <citation type="submission" date="2025-05" db="UniProtKB">
        <authorList>
            <consortium name="RefSeq"/>
        </authorList>
    </citation>
    <scope>NUCLEOTIDE SEQUENCE [LARGE SCALE GENOMIC DNA]</scope>
</reference>
<keyword evidence="4" id="KW-0539">Nucleus</keyword>
<dbReference type="InterPro" id="IPR024097">
    <property type="entry name" value="bHLH_ZIP_TF"/>
</dbReference>